<dbReference type="PROSITE" id="PS00211">
    <property type="entry name" value="ABC_TRANSPORTER_1"/>
    <property type="match status" value="1"/>
</dbReference>
<dbReference type="InterPro" id="IPR003593">
    <property type="entry name" value="AAA+_ATPase"/>
</dbReference>
<evidence type="ECO:0000256" key="1">
    <source>
        <dbReference type="ARBA" id="ARBA00005417"/>
    </source>
</evidence>
<evidence type="ECO:0000256" key="3">
    <source>
        <dbReference type="ARBA" id="ARBA00022741"/>
    </source>
</evidence>
<evidence type="ECO:0000313" key="6">
    <source>
        <dbReference type="EMBL" id="WDR06139.1"/>
    </source>
</evidence>
<feature type="domain" description="ABC transporter" evidence="5">
    <location>
        <begin position="19"/>
        <end position="246"/>
    </location>
</feature>
<evidence type="ECO:0000256" key="2">
    <source>
        <dbReference type="ARBA" id="ARBA00022448"/>
    </source>
</evidence>
<protein>
    <submittedName>
        <fullName evidence="6">ABC transporter ATP-binding protein</fullName>
    </submittedName>
</protein>
<dbReference type="Pfam" id="PF00005">
    <property type="entry name" value="ABC_tran"/>
    <property type="match status" value="1"/>
</dbReference>
<dbReference type="SUPFAM" id="SSF52540">
    <property type="entry name" value="P-loop containing nucleoside triphosphate hydrolases"/>
    <property type="match status" value="1"/>
</dbReference>
<evidence type="ECO:0000313" key="7">
    <source>
        <dbReference type="Proteomes" id="UP001222118"/>
    </source>
</evidence>
<keyword evidence="7" id="KW-1185">Reference proteome</keyword>
<evidence type="ECO:0000259" key="5">
    <source>
        <dbReference type="PROSITE" id="PS50893"/>
    </source>
</evidence>
<dbReference type="InterPro" id="IPR003439">
    <property type="entry name" value="ABC_transporter-like_ATP-bd"/>
</dbReference>
<dbReference type="Gene3D" id="3.40.50.300">
    <property type="entry name" value="P-loop containing nucleotide triphosphate hydrolases"/>
    <property type="match status" value="1"/>
</dbReference>
<gene>
    <name evidence="6" type="ORF">PSQ90_01385</name>
</gene>
<dbReference type="PROSITE" id="PS50893">
    <property type="entry name" value="ABC_TRANSPORTER_2"/>
    <property type="match status" value="1"/>
</dbReference>
<accession>A0ABY7YY20</accession>
<dbReference type="InterPro" id="IPR027417">
    <property type="entry name" value="P-loop_NTPase"/>
</dbReference>
<dbReference type="RefSeq" id="WP_282211653.1">
    <property type="nucleotide sequence ID" value="NZ_CP118247.1"/>
</dbReference>
<dbReference type="InterPro" id="IPR050166">
    <property type="entry name" value="ABC_transporter_ATP-bind"/>
</dbReference>
<dbReference type="PANTHER" id="PTHR42788:SF13">
    <property type="entry name" value="ALIPHATIC SULFONATES IMPORT ATP-BINDING PROTEIN SSUB"/>
    <property type="match status" value="1"/>
</dbReference>
<keyword evidence="4 6" id="KW-0067">ATP-binding</keyword>
<dbReference type="InterPro" id="IPR017871">
    <property type="entry name" value="ABC_transporter-like_CS"/>
</dbReference>
<sequence>MSQANLDQTEAPSLIIQNIRQDFITLDGTELNVLDNINLGFREREFISFIGHSGCGKSTLLRIIAGLQTPTQGSILYKGKKIKGTSAARGMVFQQDAVFPWLTVRKNIEFGLKLKKLPRDKVRAQAEKWIALVGLGGWEDAYPKELSGGMRKRVDLARVYANTPDLMLMDEPFGALDQQTKSNMQTQLLRLWETAGSTVIFVTHDLEEAVFLSDRIVVLAPRPGRVKTIMDVSLSRPRREELRLSEEFLAEKRKLHELLKEDA</sequence>
<evidence type="ECO:0000256" key="4">
    <source>
        <dbReference type="ARBA" id="ARBA00022840"/>
    </source>
</evidence>
<name>A0ABY7YY20_9HYPH</name>
<dbReference type="EMBL" id="CP118247">
    <property type="protein sequence ID" value="WDR06139.1"/>
    <property type="molecule type" value="Genomic_DNA"/>
</dbReference>
<proteinExistence type="inferred from homology"/>
<dbReference type="CDD" id="cd03293">
    <property type="entry name" value="ABC_NrtD_SsuB_transporters"/>
    <property type="match status" value="1"/>
</dbReference>
<reference evidence="6 7" key="1">
    <citation type="submission" date="2023-02" db="EMBL/GenBank/DDBJ databases">
        <title>Devosia chondri sp. nov., isolated from the phycosphere of marine algae.</title>
        <authorList>
            <person name="Kim J.M."/>
            <person name="Lee J.K."/>
            <person name="Choi B.J."/>
            <person name="Bayburt H."/>
            <person name="Jeon C.O."/>
        </authorList>
    </citation>
    <scope>NUCLEOTIDE SEQUENCE [LARGE SCALE GENOMIC DNA]</scope>
    <source>
        <strain evidence="6 7">G2-5</strain>
    </source>
</reference>
<organism evidence="6 7">
    <name type="scientific">Devosia rhodophyticola</name>
    <dbReference type="NCBI Taxonomy" id="3026423"/>
    <lineage>
        <taxon>Bacteria</taxon>
        <taxon>Pseudomonadati</taxon>
        <taxon>Pseudomonadota</taxon>
        <taxon>Alphaproteobacteria</taxon>
        <taxon>Hyphomicrobiales</taxon>
        <taxon>Devosiaceae</taxon>
        <taxon>Devosia</taxon>
    </lineage>
</organism>
<dbReference type="SMART" id="SM00382">
    <property type="entry name" value="AAA"/>
    <property type="match status" value="1"/>
</dbReference>
<keyword evidence="2" id="KW-0813">Transport</keyword>
<comment type="similarity">
    <text evidence="1">Belongs to the ABC transporter superfamily.</text>
</comment>
<keyword evidence="3" id="KW-0547">Nucleotide-binding</keyword>
<dbReference type="GO" id="GO:0005524">
    <property type="term" value="F:ATP binding"/>
    <property type="evidence" value="ECO:0007669"/>
    <property type="project" value="UniProtKB-KW"/>
</dbReference>
<dbReference type="PANTHER" id="PTHR42788">
    <property type="entry name" value="TAURINE IMPORT ATP-BINDING PROTEIN-RELATED"/>
    <property type="match status" value="1"/>
</dbReference>
<dbReference type="Proteomes" id="UP001222118">
    <property type="component" value="Chromosome"/>
</dbReference>